<accession>A0A418WEN2</accession>
<dbReference type="InterPro" id="IPR038765">
    <property type="entry name" value="Papain-like_cys_pep_sf"/>
</dbReference>
<dbReference type="Pfam" id="PF08379">
    <property type="entry name" value="Bact_transglu_N"/>
    <property type="match status" value="1"/>
</dbReference>
<dbReference type="RefSeq" id="WP_119779103.1">
    <property type="nucleotide sequence ID" value="NZ_QYUK01000011.1"/>
</dbReference>
<dbReference type="SUPFAM" id="SSF54001">
    <property type="entry name" value="Cysteine proteinases"/>
    <property type="match status" value="1"/>
</dbReference>
<dbReference type="InterPro" id="IPR013589">
    <property type="entry name" value="Bac_transglu_N"/>
</dbReference>
<protein>
    <submittedName>
        <fullName evidence="2">Transglutaminase family protein</fullName>
    </submittedName>
</protein>
<reference evidence="2 3" key="1">
    <citation type="submission" date="2018-09" db="EMBL/GenBank/DDBJ databases">
        <authorList>
            <person name="Zhu H."/>
        </authorList>
    </citation>
    <scope>NUCLEOTIDE SEQUENCE [LARGE SCALE GENOMIC DNA]</scope>
    <source>
        <strain evidence="2 3">K1W22B-8</strain>
    </source>
</reference>
<dbReference type="Proteomes" id="UP000284605">
    <property type="component" value="Unassembled WGS sequence"/>
</dbReference>
<dbReference type="SMART" id="SM00460">
    <property type="entry name" value="TGc"/>
    <property type="match status" value="1"/>
</dbReference>
<feature type="domain" description="Transglutaminase-like" evidence="1">
    <location>
        <begin position="176"/>
        <end position="246"/>
    </location>
</feature>
<dbReference type="Pfam" id="PF01841">
    <property type="entry name" value="Transglut_core"/>
    <property type="match status" value="1"/>
</dbReference>
<dbReference type="OrthoDB" id="9804023at2"/>
<dbReference type="PANTHER" id="PTHR33490">
    <property type="entry name" value="BLR5614 PROTEIN-RELATED"/>
    <property type="match status" value="1"/>
</dbReference>
<proteinExistence type="predicted"/>
<dbReference type="EMBL" id="QYUK01000011">
    <property type="protein sequence ID" value="RJF88467.1"/>
    <property type="molecule type" value="Genomic_DNA"/>
</dbReference>
<evidence type="ECO:0000313" key="3">
    <source>
        <dbReference type="Proteomes" id="UP000284605"/>
    </source>
</evidence>
<dbReference type="AlphaFoldDB" id="A0A418WEN2"/>
<dbReference type="PANTHER" id="PTHR33490:SF7">
    <property type="entry name" value="BLR2979 PROTEIN"/>
    <property type="match status" value="1"/>
</dbReference>
<keyword evidence="3" id="KW-1185">Reference proteome</keyword>
<sequence>MIRYQARHNTVYDYGEPVTLAHHLAHLKPRDGLRQRVVAHELRVIPEPTTWNERFDGFDNPIVQFAVEEPHQRLIVESMIEIEIKPSVPPKAAAYPAWDVLRDRLGEAGPETIAVYPFRMDSTLIEVGQAFADYAAADFPPDRPLIEALLAFNARMHKDLAFDPQATTVTTPPREVLREKRGVCQDFAHLMIACLRSLGLPARYVSGYLRTTPPPGRPRLVGADQSHAWVAVWIGGDEWLELDPTNDCIPSLDHITLAYGRDYDDVAPLRGIIVGGGPHKLQVGVDVVPLK</sequence>
<organism evidence="2 3">
    <name type="scientific">Oleomonas cavernae</name>
    <dbReference type="NCBI Taxonomy" id="2320859"/>
    <lineage>
        <taxon>Bacteria</taxon>
        <taxon>Pseudomonadati</taxon>
        <taxon>Pseudomonadota</taxon>
        <taxon>Alphaproteobacteria</taxon>
        <taxon>Acetobacterales</taxon>
        <taxon>Acetobacteraceae</taxon>
        <taxon>Oleomonas</taxon>
    </lineage>
</organism>
<comment type="caution">
    <text evidence="2">The sequence shown here is derived from an EMBL/GenBank/DDBJ whole genome shotgun (WGS) entry which is preliminary data.</text>
</comment>
<name>A0A418WEN2_9PROT</name>
<dbReference type="InterPro" id="IPR002931">
    <property type="entry name" value="Transglutaminase-like"/>
</dbReference>
<gene>
    <name evidence="2" type="ORF">D3874_16815</name>
</gene>
<dbReference type="Gene3D" id="3.10.620.30">
    <property type="match status" value="1"/>
</dbReference>
<evidence type="ECO:0000313" key="2">
    <source>
        <dbReference type="EMBL" id="RJF88467.1"/>
    </source>
</evidence>
<evidence type="ECO:0000259" key="1">
    <source>
        <dbReference type="SMART" id="SM00460"/>
    </source>
</evidence>